<accession>A0A095B1V6</accession>
<sequence length="40" mass="4915">MFPGFAHDRLYTGQSDCFLKRYRFSRDRKRPFSDLSRARE</sequence>
<dbReference type="EMBL" id="JOKM01000071">
    <property type="protein sequence ID" value="KGB22953.1"/>
    <property type="molecule type" value="Genomic_DNA"/>
</dbReference>
<evidence type="ECO:0000313" key="1">
    <source>
        <dbReference type="EMBL" id="KGB22953.1"/>
    </source>
</evidence>
<name>A0A095B1V6_9PROT</name>
<evidence type="ECO:0000313" key="2">
    <source>
        <dbReference type="Proteomes" id="UP000029448"/>
    </source>
</evidence>
<protein>
    <submittedName>
        <fullName evidence="1">Uncharacterized protein</fullName>
    </submittedName>
</protein>
<dbReference type="AlphaFoldDB" id="A0A095B1V6"/>
<comment type="caution">
    <text evidence="1">The sequence shown here is derived from an EMBL/GenBank/DDBJ whole genome shotgun (WGS) entry which is preliminary data.</text>
</comment>
<dbReference type="Proteomes" id="UP000029448">
    <property type="component" value="Unassembled WGS sequence"/>
</dbReference>
<reference evidence="1 2" key="1">
    <citation type="submission" date="2014-06" db="EMBL/GenBank/DDBJ databases">
        <title>Functional and comparative genomic analyses of the Drosophila gut microbiota identify candidate symbiosis factors.</title>
        <authorList>
            <person name="Newell P.D."/>
            <person name="Chaston J.M."/>
            <person name="Douglas A.E."/>
        </authorList>
    </citation>
    <scope>NUCLEOTIDE SEQUENCE [LARGE SCALE GENOMIC DNA]</scope>
    <source>
        <strain evidence="1 2">DmCS_006</strain>
    </source>
</reference>
<organism evidence="1 2">
    <name type="scientific">Acetobacter tropicalis</name>
    <dbReference type="NCBI Taxonomy" id="104102"/>
    <lineage>
        <taxon>Bacteria</taxon>
        <taxon>Pseudomonadati</taxon>
        <taxon>Pseudomonadota</taxon>
        <taxon>Alphaproteobacteria</taxon>
        <taxon>Acetobacterales</taxon>
        <taxon>Acetobacteraceae</taxon>
        <taxon>Acetobacter</taxon>
    </lineage>
</organism>
<gene>
    <name evidence="1" type="ORF">AtDm6_1822</name>
</gene>
<proteinExistence type="predicted"/>
<keyword evidence="2" id="KW-1185">Reference proteome</keyword>
<dbReference type="PATRIC" id="fig|104102.7.peg.1803"/>